<keyword evidence="6" id="KW-1185">Reference proteome</keyword>
<reference evidence="7" key="1">
    <citation type="submission" date="2016-06" db="UniProtKB">
        <authorList>
            <consortium name="WormBaseParasite"/>
        </authorList>
    </citation>
    <scope>IDENTIFICATION</scope>
</reference>
<feature type="transmembrane region" description="Helical" evidence="1">
    <location>
        <begin position="945"/>
        <end position="964"/>
    </location>
</feature>
<dbReference type="Gene3D" id="2.60.40.1930">
    <property type="match status" value="2"/>
</dbReference>
<sequence>MRGICAVLFCIFLYGSLLFCHAQQQQGYQLEPLTSYMILAPNRIRANELVQVTVSIFQLLYEQLTIRLSIKIDNEEIISALEVFKSPGTRIMQLKSQVVRFRVIPVTPDLLPSYPSLVSIEVFDASGNLFRRWLNPMTNTGGIIELDFPLSDIVQEGDWTIRAQHERFAAERKFKVVEYWRPLWDVNVTLPLRITDNELALYGLIMANYTSGKAVNGNATALIQLREAGATRWTSAPRAQLKIQLLALEGVGDLLITLDELRRAASANGGTNSLANTEVWVNVTYYSWWEKGTRQGWAYTQIFSSNPLIKFLGGSVRPFKPNLYFTVYLVVYMPDGSMVRFTGNRRVTLSFFCNENTYTNEVSLMVPDDGVISYTYRPSGDNCLVYRLQAYYLDETDRVLSSAEQRIFRYHSYSNTYLQLSTSTLQARVNEFLVVTVQTNYPTDRIHYVIVSNGNILTADQLTMPNAVTSRTFSIAVSRAMFPVAHLVAYFIKDRSEIVSDALTFYTNYTNLNNVHMIVNRGKDLNQDTVEIKGFTTPGAYLAFNVIHADLYKFADKSFLREIDIVDELATYSEQSQAPFMHTWYENMMDIQRVYVPAPSFGADANTTMNVSGLILFTDANFTKANFYHTCNETLDPARALPCFSLTGRDCYSRAERCNGIAECVTWVDEMGCPENKSDSSSPYRLVDSYQLLYRLWNDGEWLWHSSFVKPDGQIQFRVNLPKLNADWVAGAFSIDRNLGLSLMQRPHLFSGTRRFYMTVEVPEEAVWGEQLGVRVCLFNNWNYWIEALVEVKPSPDVRVVHVGYGGRVSAYSPVTTTNMAVQSLAFLEAGTSRYIYMPLLPKDVGNTSFTICSYSFIGSNCETRSIHVRVRESDLGMNIAHVSLLKSKSLLRLERSMNGITNYYHTAKFLDLTSSSALFVNNFKIIVPQKYTVPERRWHRFVPGSQYADLSVVVGYIFFLIFLKSRRYIGQSSVSPSKDQAIIIVFEVSV</sequence>
<dbReference type="OrthoDB" id="6359008at2759"/>
<keyword evidence="2" id="KW-0732">Signal</keyword>
<dbReference type="WBParaSite" id="ECPE_0000717401-mRNA-1">
    <property type="protein sequence ID" value="ECPE_0000717401-mRNA-1"/>
    <property type="gene ID" value="ECPE_0000717401"/>
</dbReference>
<dbReference type="Gene3D" id="2.60.40.10">
    <property type="entry name" value="Immunoglobulins"/>
    <property type="match status" value="2"/>
</dbReference>
<dbReference type="Pfam" id="PF07703">
    <property type="entry name" value="A2M_BRD"/>
    <property type="match status" value="1"/>
</dbReference>
<dbReference type="InterPro" id="IPR013783">
    <property type="entry name" value="Ig-like_fold"/>
</dbReference>
<keyword evidence="1" id="KW-0812">Transmembrane</keyword>
<reference evidence="5 6" key="2">
    <citation type="submission" date="2018-11" db="EMBL/GenBank/DDBJ databases">
        <authorList>
            <consortium name="Pathogen Informatics"/>
        </authorList>
    </citation>
    <scope>NUCLEOTIDE SEQUENCE [LARGE SCALE GENOMIC DNA]</scope>
    <source>
        <strain evidence="5 6">Egypt</strain>
    </source>
</reference>
<dbReference type="InterPro" id="IPR011625">
    <property type="entry name" value="A2M_N_BRD"/>
</dbReference>
<protein>
    <submittedName>
        <fullName evidence="7">NIDO domain-containing protein</fullName>
    </submittedName>
</protein>
<dbReference type="Proteomes" id="UP000272942">
    <property type="component" value="Unassembled WGS sequence"/>
</dbReference>
<dbReference type="AlphaFoldDB" id="A0A183AJM3"/>
<evidence type="ECO:0000256" key="1">
    <source>
        <dbReference type="SAM" id="Phobius"/>
    </source>
</evidence>
<dbReference type="SMART" id="SM01360">
    <property type="entry name" value="A2M"/>
    <property type="match status" value="1"/>
</dbReference>
<organism evidence="7">
    <name type="scientific">Echinostoma caproni</name>
    <dbReference type="NCBI Taxonomy" id="27848"/>
    <lineage>
        <taxon>Eukaryota</taxon>
        <taxon>Metazoa</taxon>
        <taxon>Spiralia</taxon>
        <taxon>Lophotrochozoa</taxon>
        <taxon>Platyhelminthes</taxon>
        <taxon>Trematoda</taxon>
        <taxon>Digenea</taxon>
        <taxon>Plagiorchiida</taxon>
        <taxon>Echinostomata</taxon>
        <taxon>Echinostomatoidea</taxon>
        <taxon>Echinostomatidae</taxon>
        <taxon>Echinostoma</taxon>
    </lineage>
</organism>
<feature type="chain" id="PRO_5043138090" evidence="2">
    <location>
        <begin position="23"/>
        <end position="991"/>
    </location>
</feature>
<evidence type="ECO:0000256" key="2">
    <source>
        <dbReference type="SAM" id="SignalP"/>
    </source>
</evidence>
<evidence type="ECO:0000259" key="4">
    <source>
        <dbReference type="SMART" id="SM01360"/>
    </source>
</evidence>
<gene>
    <name evidence="5" type="ORF">ECPE_LOCUS7158</name>
</gene>
<dbReference type="Pfam" id="PF00207">
    <property type="entry name" value="A2M"/>
    <property type="match status" value="1"/>
</dbReference>
<evidence type="ECO:0000313" key="5">
    <source>
        <dbReference type="EMBL" id="VDP80332.1"/>
    </source>
</evidence>
<dbReference type="PANTHER" id="PTHR11412">
    <property type="entry name" value="MACROGLOBULIN / COMPLEMENT"/>
    <property type="match status" value="1"/>
</dbReference>
<feature type="signal peptide" evidence="2">
    <location>
        <begin position="1"/>
        <end position="22"/>
    </location>
</feature>
<feature type="domain" description="Alpha-2-macroglobulin" evidence="4">
    <location>
        <begin position="701"/>
        <end position="792"/>
    </location>
</feature>
<dbReference type="EMBL" id="UZAN01044238">
    <property type="protein sequence ID" value="VDP80332.1"/>
    <property type="molecule type" value="Genomic_DNA"/>
</dbReference>
<keyword evidence="1" id="KW-0472">Membrane</keyword>
<evidence type="ECO:0000259" key="3">
    <source>
        <dbReference type="SMART" id="SM01359"/>
    </source>
</evidence>
<keyword evidence="1" id="KW-1133">Transmembrane helix</keyword>
<name>A0A183AJM3_9TREM</name>
<feature type="domain" description="Alpha-2-macroglobulin bait region" evidence="3">
    <location>
        <begin position="418"/>
        <end position="554"/>
    </location>
</feature>
<dbReference type="PANTHER" id="PTHR11412:SF146">
    <property type="entry name" value="CD109 ANTIGEN"/>
    <property type="match status" value="1"/>
</dbReference>
<dbReference type="InterPro" id="IPR050473">
    <property type="entry name" value="A2M/Complement_sys"/>
</dbReference>
<dbReference type="Gene3D" id="2.20.130.20">
    <property type="match status" value="1"/>
</dbReference>
<dbReference type="InterPro" id="IPR001599">
    <property type="entry name" value="Macroglobln_a2"/>
</dbReference>
<accession>A0A183AJM3</accession>
<evidence type="ECO:0000313" key="7">
    <source>
        <dbReference type="WBParaSite" id="ECPE_0000717401-mRNA-1"/>
    </source>
</evidence>
<dbReference type="GO" id="GO:0004866">
    <property type="term" value="F:endopeptidase inhibitor activity"/>
    <property type="evidence" value="ECO:0007669"/>
    <property type="project" value="InterPro"/>
</dbReference>
<dbReference type="Gene3D" id="2.60.40.1940">
    <property type="match status" value="1"/>
</dbReference>
<dbReference type="SMART" id="SM01359">
    <property type="entry name" value="A2M_N_2"/>
    <property type="match status" value="1"/>
</dbReference>
<dbReference type="Gene3D" id="6.20.50.160">
    <property type="match status" value="1"/>
</dbReference>
<evidence type="ECO:0000313" key="6">
    <source>
        <dbReference type="Proteomes" id="UP000272942"/>
    </source>
</evidence>
<proteinExistence type="predicted"/>